<name>A0AAV4ZXT8_9AGAM</name>
<dbReference type="AlphaFoldDB" id="A0AAV4ZXT8"/>
<evidence type="ECO:0000256" key="2">
    <source>
        <dbReference type="ARBA" id="ARBA00022734"/>
    </source>
</evidence>
<dbReference type="PROSITE" id="PS51752">
    <property type="entry name" value="JACALIN_LECTIN"/>
    <property type="match status" value="1"/>
</dbReference>
<protein>
    <recommendedName>
        <fullName evidence="4">Jacalin-type lectin domain-containing protein</fullName>
    </recommendedName>
</protein>
<dbReference type="Gene3D" id="2.100.10.30">
    <property type="entry name" value="Jacalin-like lectin domain"/>
    <property type="match status" value="1"/>
</dbReference>
<evidence type="ECO:0000313" key="6">
    <source>
        <dbReference type="Proteomes" id="UP001050691"/>
    </source>
</evidence>
<dbReference type="InterPro" id="IPR052321">
    <property type="entry name" value="PolyBind_ProtTraffic"/>
</dbReference>
<feature type="compositionally biased region" description="Polar residues" evidence="3">
    <location>
        <begin position="1"/>
        <end position="11"/>
    </location>
</feature>
<dbReference type="PANTHER" id="PTHR33589:SF3">
    <property type="entry name" value="ZYMOGEN GRANULE MEMBRANE PROTEIN 16-LIKE"/>
    <property type="match status" value="1"/>
</dbReference>
<comment type="caution">
    <text evidence="5">The sequence shown here is derived from an EMBL/GenBank/DDBJ whole genome shotgun (WGS) entry which is preliminary data.</text>
</comment>
<dbReference type="SUPFAM" id="SSF51101">
    <property type="entry name" value="Mannose-binding lectins"/>
    <property type="match status" value="1"/>
</dbReference>
<evidence type="ECO:0000313" key="5">
    <source>
        <dbReference type="EMBL" id="GJJ06989.1"/>
    </source>
</evidence>
<keyword evidence="2" id="KW-0430">Lectin</keyword>
<proteinExistence type="predicted"/>
<dbReference type="PANTHER" id="PTHR33589">
    <property type="entry name" value="OS11G0524900 PROTEIN"/>
    <property type="match status" value="1"/>
</dbReference>
<organism evidence="5 6">
    <name type="scientific">Clathrus columnatus</name>
    <dbReference type="NCBI Taxonomy" id="1419009"/>
    <lineage>
        <taxon>Eukaryota</taxon>
        <taxon>Fungi</taxon>
        <taxon>Dikarya</taxon>
        <taxon>Basidiomycota</taxon>
        <taxon>Agaricomycotina</taxon>
        <taxon>Agaricomycetes</taxon>
        <taxon>Phallomycetidae</taxon>
        <taxon>Phallales</taxon>
        <taxon>Clathraceae</taxon>
        <taxon>Clathrus</taxon>
    </lineage>
</organism>
<keyword evidence="6" id="KW-1185">Reference proteome</keyword>
<sequence>MSTPNFINTNLHGGGGGTPFDEQSENPQIVHSRLVKINYWTDSVLNGIQLEWDNPLITGTLHGSASGSFNSFTLSKGERIIALTGRSGSRIDTLTFITNSGRSVNFGGSGGAPFQWAVDLIKYPNAALHHFIGRRFKFYSDIPPSFNDSGSQIDALEAVFITEHGEAI</sequence>
<dbReference type="Pfam" id="PF01419">
    <property type="entry name" value="Jacalin"/>
    <property type="match status" value="1"/>
</dbReference>
<reference evidence="5" key="1">
    <citation type="submission" date="2021-10" db="EMBL/GenBank/DDBJ databases">
        <title>De novo Genome Assembly of Clathrus columnatus (Basidiomycota, Fungi) Using Illumina and Nanopore Sequence Data.</title>
        <authorList>
            <person name="Ogiso-Tanaka E."/>
            <person name="Itagaki H."/>
            <person name="Hosoya T."/>
            <person name="Hosaka K."/>
        </authorList>
    </citation>
    <scope>NUCLEOTIDE SEQUENCE</scope>
    <source>
        <strain evidence="5">MO-923</strain>
    </source>
</reference>
<keyword evidence="1" id="KW-0732">Signal</keyword>
<feature type="region of interest" description="Disordered" evidence="3">
    <location>
        <begin position="1"/>
        <end position="24"/>
    </location>
</feature>
<gene>
    <name evidence="5" type="ORF">Clacol_001187</name>
</gene>
<evidence type="ECO:0000256" key="3">
    <source>
        <dbReference type="SAM" id="MobiDB-lite"/>
    </source>
</evidence>
<dbReference type="GO" id="GO:0030246">
    <property type="term" value="F:carbohydrate binding"/>
    <property type="evidence" value="ECO:0007669"/>
    <property type="project" value="UniProtKB-KW"/>
</dbReference>
<dbReference type="InterPro" id="IPR001229">
    <property type="entry name" value="Jacalin-like_lectin_dom"/>
</dbReference>
<dbReference type="InterPro" id="IPR036404">
    <property type="entry name" value="Jacalin-like_lectin_dom_sf"/>
</dbReference>
<evidence type="ECO:0000259" key="4">
    <source>
        <dbReference type="PROSITE" id="PS51752"/>
    </source>
</evidence>
<evidence type="ECO:0000256" key="1">
    <source>
        <dbReference type="ARBA" id="ARBA00022729"/>
    </source>
</evidence>
<dbReference type="EMBL" id="BPWL01000002">
    <property type="protein sequence ID" value="GJJ06989.1"/>
    <property type="molecule type" value="Genomic_DNA"/>
</dbReference>
<accession>A0AAV4ZXT8</accession>
<dbReference type="Proteomes" id="UP001050691">
    <property type="component" value="Unassembled WGS sequence"/>
</dbReference>
<feature type="domain" description="Jacalin-type lectin" evidence="4">
    <location>
        <begin position="6"/>
        <end position="148"/>
    </location>
</feature>